<dbReference type="InterPro" id="IPR012340">
    <property type="entry name" value="NA-bd_OB-fold"/>
</dbReference>
<gene>
    <name evidence="5" type="ORF">Ga0123462_0652</name>
</gene>
<comment type="subunit">
    <text evidence="2">Homotetramer.</text>
</comment>
<organism evidence="5 6">
    <name type="scientific">Mariprofundus ferrinatatus</name>
    <dbReference type="NCBI Taxonomy" id="1921087"/>
    <lineage>
        <taxon>Bacteria</taxon>
        <taxon>Pseudomonadati</taxon>
        <taxon>Pseudomonadota</taxon>
        <taxon>Candidatius Mariprofundia</taxon>
        <taxon>Mariprofundales</taxon>
        <taxon>Mariprofundaceae</taxon>
        <taxon>Mariprofundus</taxon>
    </lineage>
</organism>
<dbReference type="GO" id="GO:0006281">
    <property type="term" value="P:DNA repair"/>
    <property type="evidence" value="ECO:0007669"/>
    <property type="project" value="UniProtKB-UniRule"/>
</dbReference>
<dbReference type="NCBIfam" id="TIGR00621">
    <property type="entry name" value="ssb"/>
    <property type="match status" value="1"/>
</dbReference>
<dbReference type="PANTHER" id="PTHR10302">
    <property type="entry name" value="SINGLE-STRANDED DNA-BINDING PROTEIN"/>
    <property type="match status" value="1"/>
</dbReference>
<dbReference type="Gene3D" id="2.40.50.140">
    <property type="entry name" value="Nucleic acid-binding proteins"/>
    <property type="match status" value="1"/>
</dbReference>
<dbReference type="GO" id="GO:0006310">
    <property type="term" value="P:DNA recombination"/>
    <property type="evidence" value="ECO:0007669"/>
    <property type="project" value="UniProtKB-UniRule"/>
</dbReference>
<reference evidence="5 6" key="1">
    <citation type="submission" date="2016-12" db="EMBL/GenBank/DDBJ databases">
        <title>Isolation and genomic insights into novel planktonic Zetaproteobacteria from stratified waters of the Chesapeake Bay.</title>
        <authorList>
            <person name="McAllister S.M."/>
            <person name="Kato S."/>
            <person name="Chan C.S."/>
            <person name="Chiu B.K."/>
            <person name="Field E.K."/>
        </authorList>
    </citation>
    <scope>NUCLEOTIDE SEQUENCE [LARGE SCALE GENOMIC DNA]</scope>
    <source>
        <strain evidence="5 6">CP-8</strain>
    </source>
</reference>
<name>A0A2K8L350_9PROT</name>
<dbReference type="AlphaFoldDB" id="A0A2K8L350"/>
<dbReference type="GO" id="GO:0003697">
    <property type="term" value="F:single-stranded DNA binding"/>
    <property type="evidence" value="ECO:0007669"/>
    <property type="project" value="UniProtKB-UniRule"/>
</dbReference>
<dbReference type="InterPro" id="IPR000424">
    <property type="entry name" value="Primosome_PriB/ssb"/>
</dbReference>
<dbReference type="GO" id="GO:0009295">
    <property type="term" value="C:nucleoid"/>
    <property type="evidence" value="ECO:0007669"/>
    <property type="project" value="TreeGrafter"/>
</dbReference>
<comment type="function">
    <text evidence="2">Plays an important role in DNA replication, recombination and repair. Binds to ssDNA and to an array of partner proteins to recruit them to their sites of action during DNA metabolism.</text>
</comment>
<keyword evidence="6" id="KW-1185">Reference proteome</keyword>
<evidence type="ECO:0000256" key="3">
    <source>
        <dbReference type="RuleBase" id="RU000524"/>
    </source>
</evidence>
<dbReference type="PROSITE" id="PS50935">
    <property type="entry name" value="SSB"/>
    <property type="match status" value="1"/>
</dbReference>
<dbReference type="CDD" id="cd04496">
    <property type="entry name" value="SSB_OBF"/>
    <property type="match status" value="1"/>
</dbReference>
<keyword evidence="2" id="KW-0234">DNA repair</keyword>
<dbReference type="Proteomes" id="UP000231637">
    <property type="component" value="Chromosome"/>
</dbReference>
<feature type="compositionally biased region" description="Gly residues" evidence="4">
    <location>
        <begin position="105"/>
        <end position="136"/>
    </location>
</feature>
<dbReference type="InterPro" id="IPR011344">
    <property type="entry name" value="ssDNA-bd"/>
</dbReference>
<dbReference type="GO" id="GO:0006260">
    <property type="term" value="P:DNA replication"/>
    <property type="evidence" value="ECO:0007669"/>
    <property type="project" value="UniProtKB-UniRule"/>
</dbReference>
<feature type="short sequence motif" description="Important for interaction with partner proteins" evidence="2">
    <location>
        <begin position="155"/>
        <end position="160"/>
    </location>
</feature>
<keyword evidence="2" id="KW-0233">DNA recombination</keyword>
<dbReference type="PANTHER" id="PTHR10302:SF27">
    <property type="entry name" value="SINGLE-STRANDED DNA-BINDING PROTEIN"/>
    <property type="match status" value="1"/>
</dbReference>
<feature type="region of interest" description="Disordered" evidence="4">
    <location>
        <begin position="104"/>
        <end position="160"/>
    </location>
</feature>
<evidence type="ECO:0000256" key="1">
    <source>
        <dbReference type="ARBA" id="ARBA00023125"/>
    </source>
</evidence>
<protein>
    <recommendedName>
        <fullName evidence="2 3">Single-stranded DNA-binding protein</fullName>
        <shortName evidence="2">SSB</shortName>
    </recommendedName>
</protein>
<accession>A0A2K8L350</accession>
<keyword evidence="2" id="KW-0235">DNA replication</keyword>
<proteinExistence type="inferred from homology"/>
<dbReference type="EMBL" id="CP018800">
    <property type="protein sequence ID" value="ATX81522.1"/>
    <property type="molecule type" value="Genomic_DNA"/>
</dbReference>
<dbReference type="Pfam" id="PF00436">
    <property type="entry name" value="SSB"/>
    <property type="match status" value="1"/>
</dbReference>
<dbReference type="OrthoDB" id="5293989at2"/>
<evidence type="ECO:0000256" key="2">
    <source>
        <dbReference type="HAMAP-Rule" id="MF_00984"/>
    </source>
</evidence>
<keyword evidence="1 2" id="KW-0238">DNA-binding</keyword>
<dbReference type="SUPFAM" id="SSF50249">
    <property type="entry name" value="Nucleic acid-binding proteins"/>
    <property type="match status" value="1"/>
</dbReference>
<evidence type="ECO:0000313" key="5">
    <source>
        <dbReference type="EMBL" id="ATX81522.1"/>
    </source>
</evidence>
<comment type="caution">
    <text evidence="2">Lacks conserved residue(s) required for the propagation of feature annotation.</text>
</comment>
<evidence type="ECO:0000256" key="4">
    <source>
        <dbReference type="SAM" id="MobiDB-lite"/>
    </source>
</evidence>
<dbReference type="HAMAP" id="MF_00984">
    <property type="entry name" value="SSB"/>
    <property type="match status" value="1"/>
</dbReference>
<dbReference type="KEGG" id="mfn:Ga0123462_0652"/>
<dbReference type="RefSeq" id="WP_100264972.1">
    <property type="nucleotide sequence ID" value="NZ_CP018800.1"/>
</dbReference>
<evidence type="ECO:0000313" key="6">
    <source>
        <dbReference type="Proteomes" id="UP000231637"/>
    </source>
</evidence>
<sequence length="160" mass="17122">MLNKAILIGNLGADPETRYTQDGTCVCNLRLATTEKFKNRSGETQEKTEWHRVVLWGRLGEIANQYLTKGARVYIEGKIETRKWTNKEGQDQYTTEIRANEMKMLGGGAGATGGGARSGGQSQGGGFPSHGGGGSAPKGNDPFASAPDFGDVPIDDDIPF</sequence>
<keyword evidence="2" id="KW-0227">DNA damage</keyword>